<proteinExistence type="predicted"/>
<organism evidence="2 3">
    <name type="scientific">Crassostrea virginica</name>
    <name type="common">Eastern oyster</name>
    <dbReference type="NCBI Taxonomy" id="6565"/>
    <lineage>
        <taxon>Eukaryota</taxon>
        <taxon>Metazoa</taxon>
        <taxon>Spiralia</taxon>
        <taxon>Lophotrochozoa</taxon>
        <taxon>Mollusca</taxon>
        <taxon>Bivalvia</taxon>
        <taxon>Autobranchia</taxon>
        <taxon>Pteriomorphia</taxon>
        <taxon>Ostreida</taxon>
        <taxon>Ostreoidea</taxon>
        <taxon>Ostreidae</taxon>
        <taxon>Crassostrea</taxon>
    </lineage>
</organism>
<name>A0A8B8A9K4_CRAVI</name>
<reference evidence="3" key="1">
    <citation type="submission" date="2025-08" db="UniProtKB">
        <authorList>
            <consortium name="RefSeq"/>
        </authorList>
    </citation>
    <scope>IDENTIFICATION</scope>
    <source>
        <tissue evidence="3">Whole sample</tissue>
    </source>
</reference>
<dbReference type="OrthoDB" id="6193526at2759"/>
<feature type="signal peptide" evidence="1">
    <location>
        <begin position="1"/>
        <end position="17"/>
    </location>
</feature>
<evidence type="ECO:0000256" key="1">
    <source>
        <dbReference type="SAM" id="SignalP"/>
    </source>
</evidence>
<evidence type="ECO:0000313" key="2">
    <source>
        <dbReference type="Proteomes" id="UP000694844"/>
    </source>
</evidence>
<keyword evidence="2" id="KW-1185">Reference proteome</keyword>
<sequence>MKTTAVVLVALVGIVYGDFRYPRGGGSSYSYPGPGYPLLGHGTDLDLPPYCNTLNCFIPACDVTRCRNFPYARCVGFCNSCVARFFIGHVNVTPFCGGSRPGKPNRTY</sequence>
<dbReference type="RefSeq" id="XP_022287248.1">
    <property type="nucleotide sequence ID" value="XM_022431540.1"/>
</dbReference>
<dbReference type="AlphaFoldDB" id="A0A8B8A9K4"/>
<dbReference type="GeneID" id="111099988"/>
<gene>
    <name evidence="3" type="primary">LOC111099988</name>
</gene>
<dbReference type="Proteomes" id="UP000694844">
    <property type="component" value="Chromosome 6"/>
</dbReference>
<feature type="chain" id="PRO_5034359079" evidence="1">
    <location>
        <begin position="18"/>
        <end position="108"/>
    </location>
</feature>
<protein>
    <submittedName>
        <fullName evidence="3">Uncharacterized protein LOC111099988</fullName>
    </submittedName>
</protein>
<keyword evidence="1" id="KW-0732">Signal</keyword>
<dbReference type="KEGG" id="cvn:111099988"/>
<evidence type="ECO:0000313" key="3">
    <source>
        <dbReference type="RefSeq" id="XP_022287248.1"/>
    </source>
</evidence>
<accession>A0A8B8A9K4</accession>